<reference evidence="2" key="1">
    <citation type="journal article" date="2015" name="J. Biotechnol.">
        <title>The structure of the Cyberlindnera jadinii genome and its relation to Candida utilis analyzed by the occurrence of single nucleotide polymorphisms.</title>
        <authorList>
            <person name="Rupp O."/>
            <person name="Brinkrolf K."/>
            <person name="Buerth C."/>
            <person name="Kunigo M."/>
            <person name="Schneider J."/>
            <person name="Jaenicke S."/>
            <person name="Goesmann A."/>
            <person name="Puehler A."/>
            <person name="Jaeger K.-E."/>
            <person name="Ernst J.F."/>
        </authorList>
    </citation>
    <scope>NUCLEOTIDE SEQUENCE [LARGE SCALE GENOMIC DNA]</scope>
    <source>
        <strain evidence="2">ATCC 18201 / CBS 1600 / BCRC 20928 / JCM 3617 / NBRC 0987 / NRRL Y-1542</strain>
    </source>
</reference>
<protein>
    <submittedName>
        <fullName evidence="1">Uncharacterized protein</fullName>
    </submittedName>
</protein>
<evidence type="ECO:0000313" key="1">
    <source>
        <dbReference type="EMBL" id="CEP23698.1"/>
    </source>
</evidence>
<accession>A0A0H5C6N3</accession>
<dbReference type="EMBL" id="CDQK01000005">
    <property type="protein sequence ID" value="CEP23698.1"/>
    <property type="molecule type" value="Genomic_DNA"/>
</dbReference>
<organism evidence="1 2">
    <name type="scientific">Cyberlindnera jadinii (strain ATCC 18201 / CBS 1600 / BCRC 20928 / JCM 3617 / NBRC 0987 / NRRL Y-1542)</name>
    <name type="common">Torula yeast</name>
    <name type="synonym">Candida utilis</name>
    <dbReference type="NCBI Taxonomy" id="983966"/>
    <lineage>
        <taxon>Eukaryota</taxon>
        <taxon>Fungi</taxon>
        <taxon>Dikarya</taxon>
        <taxon>Ascomycota</taxon>
        <taxon>Saccharomycotina</taxon>
        <taxon>Saccharomycetes</taxon>
        <taxon>Phaffomycetales</taxon>
        <taxon>Phaffomycetaceae</taxon>
        <taxon>Cyberlindnera</taxon>
    </lineage>
</organism>
<dbReference type="AlphaFoldDB" id="A0A0H5C6N3"/>
<name>A0A0H5C6N3_CYBJN</name>
<evidence type="ECO:0000313" key="2">
    <source>
        <dbReference type="Proteomes" id="UP000038830"/>
    </source>
</evidence>
<dbReference type="Proteomes" id="UP000038830">
    <property type="component" value="Unassembled WGS sequence"/>
</dbReference>
<gene>
    <name evidence="1" type="ORF">BN1211_4344</name>
</gene>
<sequence length="89" mass="10338">MSKEPSAKDKKITTITTLYDVCDRDRQVKYSTLGPDEVLAKHPRSPSIIPVRHRSHEFKLPDSELLKLYITTLLRNIQVKDCCLTKLHY</sequence>
<proteinExistence type="predicted"/>